<reference evidence="6" key="2">
    <citation type="submission" date="2023-05" db="EMBL/GenBank/DDBJ databases">
        <authorList>
            <consortium name="Lawrence Berkeley National Laboratory"/>
            <person name="Steindorff A."/>
            <person name="Hensen N."/>
            <person name="Bonometti L."/>
            <person name="Westerberg I."/>
            <person name="Brannstrom I.O."/>
            <person name="Guillou S."/>
            <person name="Cros-Aarteil S."/>
            <person name="Calhoun S."/>
            <person name="Haridas S."/>
            <person name="Kuo A."/>
            <person name="Mondo S."/>
            <person name="Pangilinan J."/>
            <person name="Riley R."/>
            <person name="Labutti K."/>
            <person name="Andreopoulos B."/>
            <person name="Lipzen A."/>
            <person name="Chen C."/>
            <person name="Yanf M."/>
            <person name="Daum C."/>
            <person name="Ng V."/>
            <person name="Clum A."/>
            <person name="Ohm R."/>
            <person name="Martin F."/>
            <person name="Silar P."/>
            <person name="Natvig D."/>
            <person name="Lalanne C."/>
            <person name="Gautier V."/>
            <person name="Ament-Velasquez S.L."/>
            <person name="Kruys A."/>
            <person name="Hutchinson M.I."/>
            <person name="Powell A.J."/>
            <person name="Barry K."/>
            <person name="Miller A.N."/>
            <person name="Grigoriev I.V."/>
            <person name="Debuchy R."/>
            <person name="Gladieux P."/>
            <person name="Thoren M.H."/>
            <person name="Johannesson H."/>
        </authorList>
    </citation>
    <scope>NUCLEOTIDE SEQUENCE</scope>
    <source>
        <strain evidence="6">PSN293</strain>
    </source>
</reference>
<sequence>MEKGPRIGGDSPATSSSSSSLKEKAQLESTQPPPQSKQSEHQQHHGHNTLSRPTTARSHKSSRPQKSTTKSTSPEGHHPKNESNGPHHHVPNPDGGLQAWLQVLGSTIILVLTWGLINTFGVYQEYYESTLLPSSSSSQISWIGSVQASFLFLVGVISGPLFDAGYFRHLLWAGIFLVVFGQFMTSLCSVYWQVLLAQGFCIGAGMGFLFLPSTAIVSQYFHKRRALAIGIASAGSPVAGIVFPIIFSRLEPKIGFGWTTRVIAFILLGISVIPLVFMKTRLPVSGKKRALFDPTAVRDAPLVLFTLGGFFAFLALYVPFFYITVFATSHGISTPDFAPYLVTILNAGSIIGRLGPNALADRWGSLNVMLVCTVVSAVLAFGWMGIENQAGSIVFALLYGASSGGVVSLCPSVLFGLTEDMRLLGTRMGMNFLVLGFSIMIGTPIAGAILGDMTQAEWLGMMGYGAAGLVLAVVLFIGARLAAYKKDKSLKA</sequence>
<dbReference type="GO" id="GO:0022857">
    <property type="term" value="F:transmembrane transporter activity"/>
    <property type="evidence" value="ECO:0007669"/>
    <property type="project" value="InterPro"/>
</dbReference>
<feature type="transmembrane region" description="Helical" evidence="4">
    <location>
        <begin position="429"/>
        <end position="450"/>
    </location>
</feature>
<gene>
    <name evidence="6" type="ORF">QBC37DRAFT_437163</name>
</gene>
<proteinExistence type="inferred from homology"/>
<feature type="transmembrane region" description="Helical" evidence="4">
    <location>
        <begin position="337"/>
        <end position="354"/>
    </location>
</feature>
<feature type="transmembrane region" description="Helical" evidence="4">
    <location>
        <begin position="140"/>
        <end position="159"/>
    </location>
</feature>
<feature type="transmembrane region" description="Helical" evidence="4">
    <location>
        <begin position="226"/>
        <end position="246"/>
    </location>
</feature>
<evidence type="ECO:0000256" key="3">
    <source>
        <dbReference type="SAM" id="MobiDB-lite"/>
    </source>
</evidence>
<feature type="transmembrane region" description="Helical" evidence="4">
    <location>
        <begin position="190"/>
        <end position="214"/>
    </location>
</feature>
<name>A0AAN7BCL4_9PEZI</name>
<reference evidence="6" key="1">
    <citation type="journal article" date="2023" name="Mol. Phylogenet. Evol.">
        <title>Genome-scale phylogeny and comparative genomics of the fungal order Sordariales.</title>
        <authorList>
            <person name="Hensen N."/>
            <person name="Bonometti L."/>
            <person name="Westerberg I."/>
            <person name="Brannstrom I.O."/>
            <person name="Guillou S."/>
            <person name="Cros-Aarteil S."/>
            <person name="Calhoun S."/>
            <person name="Haridas S."/>
            <person name="Kuo A."/>
            <person name="Mondo S."/>
            <person name="Pangilinan J."/>
            <person name="Riley R."/>
            <person name="LaButti K."/>
            <person name="Andreopoulos B."/>
            <person name="Lipzen A."/>
            <person name="Chen C."/>
            <person name="Yan M."/>
            <person name="Daum C."/>
            <person name="Ng V."/>
            <person name="Clum A."/>
            <person name="Steindorff A."/>
            <person name="Ohm R.A."/>
            <person name="Martin F."/>
            <person name="Silar P."/>
            <person name="Natvig D.O."/>
            <person name="Lalanne C."/>
            <person name="Gautier V."/>
            <person name="Ament-Velasquez S.L."/>
            <person name="Kruys A."/>
            <person name="Hutchinson M.I."/>
            <person name="Powell A.J."/>
            <person name="Barry K."/>
            <person name="Miller A.N."/>
            <person name="Grigoriev I.V."/>
            <person name="Debuchy R."/>
            <person name="Gladieux P."/>
            <person name="Hiltunen Thoren M."/>
            <person name="Johannesson H."/>
        </authorList>
    </citation>
    <scope>NUCLEOTIDE SEQUENCE</scope>
    <source>
        <strain evidence="6">PSN293</strain>
    </source>
</reference>
<feature type="transmembrane region" description="Helical" evidence="4">
    <location>
        <begin position="166"/>
        <end position="184"/>
    </location>
</feature>
<dbReference type="InterPro" id="IPR011701">
    <property type="entry name" value="MFS"/>
</dbReference>
<feature type="region of interest" description="Disordered" evidence="3">
    <location>
        <begin position="1"/>
        <end position="94"/>
    </location>
</feature>
<feature type="compositionally biased region" description="Polar residues" evidence="3">
    <location>
        <begin position="64"/>
        <end position="74"/>
    </location>
</feature>
<evidence type="ECO:0000259" key="5">
    <source>
        <dbReference type="PROSITE" id="PS50850"/>
    </source>
</evidence>
<protein>
    <submittedName>
        <fullName evidence="6">Major facilitator superfamily transporter protein</fullName>
    </submittedName>
</protein>
<accession>A0AAN7BCL4</accession>
<dbReference type="Pfam" id="PF07690">
    <property type="entry name" value="MFS_1"/>
    <property type="match status" value="1"/>
</dbReference>
<dbReference type="SUPFAM" id="SSF103473">
    <property type="entry name" value="MFS general substrate transporter"/>
    <property type="match status" value="1"/>
</dbReference>
<evidence type="ECO:0000256" key="2">
    <source>
        <dbReference type="ARBA" id="ARBA00006727"/>
    </source>
</evidence>
<dbReference type="Gene3D" id="1.20.1250.20">
    <property type="entry name" value="MFS general substrate transporter like domains"/>
    <property type="match status" value="1"/>
</dbReference>
<dbReference type="PANTHER" id="PTHR11360">
    <property type="entry name" value="MONOCARBOXYLATE TRANSPORTER"/>
    <property type="match status" value="1"/>
</dbReference>
<keyword evidence="4" id="KW-1133">Transmembrane helix</keyword>
<dbReference type="Proteomes" id="UP001301769">
    <property type="component" value="Unassembled WGS sequence"/>
</dbReference>
<keyword evidence="7" id="KW-1185">Reference proteome</keyword>
<feature type="domain" description="Major facilitator superfamily (MFS) profile" evidence="5">
    <location>
        <begin position="301"/>
        <end position="492"/>
    </location>
</feature>
<comment type="similarity">
    <text evidence="2">Belongs to the major facilitator superfamily. Monocarboxylate porter (TC 2.A.1.13) family.</text>
</comment>
<dbReference type="PANTHER" id="PTHR11360:SF234">
    <property type="entry name" value="MFS-TYPE TRANSPORTER DBAD-RELATED"/>
    <property type="match status" value="1"/>
</dbReference>
<keyword evidence="4" id="KW-0472">Membrane</keyword>
<evidence type="ECO:0000256" key="4">
    <source>
        <dbReference type="SAM" id="Phobius"/>
    </source>
</evidence>
<evidence type="ECO:0000313" key="6">
    <source>
        <dbReference type="EMBL" id="KAK4218889.1"/>
    </source>
</evidence>
<feature type="transmembrane region" description="Helical" evidence="4">
    <location>
        <begin position="366"/>
        <end position="386"/>
    </location>
</feature>
<keyword evidence="4" id="KW-0812">Transmembrane</keyword>
<organism evidence="6 7">
    <name type="scientific">Rhypophila decipiens</name>
    <dbReference type="NCBI Taxonomy" id="261697"/>
    <lineage>
        <taxon>Eukaryota</taxon>
        <taxon>Fungi</taxon>
        <taxon>Dikarya</taxon>
        <taxon>Ascomycota</taxon>
        <taxon>Pezizomycotina</taxon>
        <taxon>Sordariomycetes</taxon>
        <taxon>Sordariomycetidae</taxon>
        <taxon>Sordariales</taxon>
        <taxon>Naviculisporaceae</taxon>
        <taxon>Rhypophila</taxon>
    </lineage>
</organism>
<comment type="caution">
    <text evidence="6">The sequence shown here is derived from an EMBL/GenBank/DDBJ whole genome shotgun (WGS) entry which is preliminary data.</text>
</comment>
<dbReference type="InterPro" id="IPR050327">
    <property type="entry name" value="Proton-linked_MCT"/>
</dbReference>
<feature type="transmembrane region" description="Helical" evidence="4">
    <location>
        <begin position="462"/>
        <end position="483"/>
    </location>
</feature>
<evidence type="ECO:0000313" key="7">
    <source>
        <dbReference type="Proteomes" id="UP001301769"/>
    </source>
</evidence>
<dbReference type="AlphaFoldDB" id="A0AAN7BCL4"/>
<feature type="transmembrane region" description="Helical" evidence="4">
    <location>
        <begin position="258"/>
        <end position="278"/>
    </location>
</feature>
<comment type="subcellular location">
    <subcellularLocation>
        <location evidence="1">Membrane</location>
        <topology evidence="1">Multi-pass membrane protein</topology>
    </subcellularLocation>
</comment>
<dbReference type="PROSITE" id="PS50850">
    <property type="entry name" value="MFS"/>
    <property type="match status" value="1"/>
</dbReference>
<feature type="transmembrane region" description="Helical" evidence="4">
    <location>
        <begin position="99"/>
        <end position="120"/>
    </location>
</feature>
<evidence type="ECO:0000256" key="1">
    <source>
        <dbReference type="ARBA" id="ARBA00004141"/>
    </source>
</evidence>
<dbReference type="InterPro" id="IPR020846">
    <property type="entry name" value="MFS_dom"/>
</dbReference>
<feature type="transmembrane region" description="Helical" evidence="4">
    <location>
        <begin position="392"/>
        <end position="417"/>
    </location>
</feature>
<dbReference type="EMBL" id="MU858051">
    <property type="protein sequence ID" value="KAK4218889.1"/>
    <property type="molecule type" value="Genomic_DNA"/>
</dbReference>
<feature type="transmembrane region" description="Helical" evidence="4">
    <location>
        <begin position="299"/>
        <end position="325"/>
    </location>
</feature>
<dbReference type="GO" id="GO:0016020">
    <property type="term" value="C:membrane"/>
    <property type="evidence" value="ECO:0007669"/>
    <property type="project" value="UniProtKB-SubCell"/>
</dbReference>
<dbReference type="InterPro" id="IPR036259">
    <property type="entry name" value="MFS_trans_sf"/>
</dbReference>